<evidence type="ECO:0000313" key="1">
    <source>
        <dbReference type="EMBL" id="GIG42720.1"/>
    </source>
</evidence>
<name>A0A919PDD8_9ACTN</name>
<evidence type="ECO:0000313" key="2">
    <source>
        <dbReference type="Proteomes" id="UP000660611"/>
    </source>
</evidence>
<dbReference type="Proteomes" id="UP000660611">
    <property type="component" value="Unassembled WGS sequence"/>
</dbReference>
<sequence>MPSTEEVPALTGTQLLALVVLMAEARPLNNTELKTLAGFALTGADNKKLVGLGLVETDRTQRPFAHELTDQGWAVVQRIRTPPARTTSAVRSLVTLLTNIDRALQGRSSHAMFFTRTTEEPGEGPTVDLESKVRLGYDKLTPGPGEWVSLADLRDALDGVDRTDLDTTLRAMARQRGVRIIPVANTKALSDRERAASLSLGDEPHHVLAIGAA</sequence>
<accession>A0A919PDD8</accession>
<protein>
    <submittedName>
        <fullName evidence="1">Uncharacterized protein</fullName>
    </submittedName>
</protein>
<gene>
    <name evidence="1" type="ORF">Dsi01nite_007610</name>
</gene>
<keyword evidence="2" id="KW-1185">Reference proteome</keyword>
<dbReference type="AlphaFoldDB" id="A0A919PDD8"/>
<reference evidence="1" key="1">
    <citation type="submission" date="2021-01" db="EMBL/GenBank/DDBJ databases">
        <title>Whole genome shotgun sequence of Dactylosporangium siamense NBRC 106093.</title>
        <authorList>
            <person name="Komaki H."/>
            <person name="Tamura T."/>
        </authorList>
    </citation>
    <scope>NUCLEOTIDE SEQUENCE</scope>
    <source>
        <strain evidence="1">NBRC 106093</strain>
    </source>
</reference>
<proteinExistence type="predicted"/>
<organism evidence="1 2">
    <name type="scientific">Dactylosporangium siamense</name>
    <dbReference type="NCBI Taxonomy" id="685454"/>
    <lineage>
        <taxon>Bacteria</taxon>
        <taxon>Bacillati</taxon>
        <taxon>Actinomycetota</taxon>
        <taxon>Actinomycetes</taxon>
        <taxon>Micromonosporales</taxon>
        <taxon>Micromonosporaceae</taxon>
        <taxon>Dactylosporangium</taxon>
    </lineage>
</organism>
<comment type="caution">
    <text evidence="1">The sequence shown here is derived from an EMBL/GenBank/DDBJ whole genome shotgun (WGS) entry which is preliminary data.</text>
</comment>
<dbReference type="RefSeq" id="WP_203844601.1">
    <property type="nucleotide sequence ID" value="NZ_BAAAVW010000002.1"/>
</dbReference>
<dbReference type="EMBL" id="BONQ01000016">
    <property type="protein sequence ID" value="GIG42720.1"/>
    <property type="molecule type" value="Genomic_DNA"/>
</dbReference>